<keyword evidence="9" id="KW-1185">Reference proteome</keyword>
<reference evidence="8" key="1">
    <citation type="submission" date="2025-08" db="UniProtKB">
        <authorList>
            <consortium name="Ensembl"/>
        </authorList>
    </citation>
    <scope>IDENTIFICATION</scope>
</reference>
<feature type="domain" description="Arf-GAP" evidence="7">
    <location>
        <begin position="31"/>
        <end position="104"/>
    </location>
</feature>
<dbReference type="Gene3D" id="1.10.220.150">
    <property type="entry name" value="Arf GTPase activating protein"/>
    <property type="match status" value="1"/>
</dbReference>
<dbReference type="AlphaFoldDB" id="A0A3Q1GUY3"/>
<organism evidence="8 9">
    <name type="scientific">Acanthochromis polyacanthus</name>
    <name type="common">spiny chromis</name>
    <dbReference type="NCBI Taxonomy" id="80966"/>
    <lineage>
        <taxon>Eukaryota</taxon>
        <taxon>Metazoa</taxon>
        <taxon>Chordata</taxon>
        <taxon>Craniata</taxon>
        <taxon>Vertebrata</taxon>
        <taxon>Euteleostomi</taxon>
        <taxon>Actinopterygii</taxon>
        <taxon>Neopterygii</taxon>
        <taxon>Teleostei</taxon>
        <taxon>Neoteleostei</taxon>
        <taxon>Acanthomorphata</taxon>
        <taxon>Ovalentaria</taxon>
        <taxon>Pomacentridae</taxon>
        <taxon>Acanthochromis</taxon>
    </lineage>
</organism>
<dbReference type="PRINTS" id="PR00405">
    <property type="entry name" value="REVINTRACTNG"/>
</dbReference>
<keyword evidence="4" id="KW-0862">Zinc</keyword>
<evidence type="ECO:0000256" key="2">
    <source>
        <dbReference type="ARBA" id="ARBA00022737"/>
    </source>
</evidence>
<dbReference type="Proteomes" id="UP000257200">
    <property type="component" value="Unplaced"/>
</dbReference>
<dbReference type="Pfam" id="PF01412">
    <property type="entry name" value="ArfGap"/>
    <property type="match status" value="1"/>
</dbReference>
<evidence type="ECO:0000313" key="9">
    <source>
        <dbReference type="Proteomes" id="UP000257200"/>
    </source>
</evidence>
<dbReference type="GeneTree" id="ENSGT00940000161071"/>
<dbReference type="PROSITE" id="PS50115">
    <property type="entry name" value="ARFGAP"/>
    <property type="match status" value="1"/>
</dbReference>
<evidence type="ECO:0000256" key="6">
    <source>
        <dbReference type="SAM" id="MobiDB-lite"/>
    </source>
</evidence>
<dbReference type="GO" id="GO:0031410">
    <property type="term" value="C:cytoplasmic vesicle"/>
    <property type="evidence" value="ECO:0007669"/>
    <property type="project" value="TreeGrafter"/>
</dbReference>
<evidence type="ECO:0000256" key="5">
    <source>
        <dbReference type="PROSITE-ProRule" id="PRU00288"/>
    </source>
</evidence>
<feature type="region of interest" description="Disordered" evidence="6">
    <location>
        <begin position="1"/>
        <end position="21"/>
    </location>
</feature>
<sequence>EVRRAVNGGDPGGQRRGYRGHTEPRLSEICARKVRELAQSGVNKHCFECNQPGVTYTDITVGSFVCTSCSGMLRGLNPPHRVKSISMTTFSQQEVEFLQNHGNEVSDVAPGGLSAPVSHFGAFLLVLLTS</sequence>
<evidence type="ECO:0000256" key="3">
    <source>
        <dbReference type="ARBA" id="ARBA00022771"/>
    </source>
</evidence>
<dbReference type="InterPro" id="IPR001164">
    <property type="entry name" value="ArfGAP_dom"/>
</dbReference>
<evidence type="ECO:0000313" key="8">
    <source>
        <dbReference type="Ensembl" id="ENSAPOP00000034253.1"/>
    </source>
</evidence>
<dbReference type="GO" id="GO:0001675">
    <property type="term" value="P:acrosome assembly"/>
    <property type="evidence" value="ECO:0007669"/>
    <property type="project" value="TreeGrafter"/>
</dbReference>
<dbReference type="GO" id="GO:0016020">
    <property type="term" value="C:membrane"/>
    <property type="evidence" value="ECO:0007669"/>
    <property type="project" value="TreeGrafter"/>
</dbReference>
<name>A0A3Q1GUY3_9TELE</name>
<evidence type="ECO:0000256" key="4">
    <source>
        <dbReference type="ARBA" id="ARBA00022833"/>
    </source>
</evidence>
<dbReference type="InParanoid" id="A0A3Q1GUY3"/>
<dbReference type="SMART" id="SM00105">
    <property type="entry name" value="ArfGap"/>
    <property type="match status" value="1"/>
</dbReference>
<dbReference type="InterPro" id="IPR052248">
    <property type="entry name" value="Arf-GAP_FG-repeat_protein"/>
</dbReference>
<keyword evidence="1" id="KW-0479">Metal-binding</keyword>
<dbReference type="STRING" id="80966.ENSAPOP00000034253"/>
<evidence type="ECO:0000259" key="7">
    <source>
        <dbReference type="PROSITE" id="PS50115"/>
    </source>
</evidence>
<dbReference type="Ensembl" id="ENSAPOT00000029879.1">
    <property type="protein sequence ID" value="ENSAPOP00000034253.1"/>
    <property type="gene ID" value="ENSAPOG00000023387.1"/>
</dbReference>
<accession>A0A3Q1GUY3</accession>
<evidence type="ECO:0000256" key="1">
    <source>
        <dbReference type="ARBA" id="ARBA00022723"/>
    </source>
</evidence>
<dbReference type="GO" id="GO:0045109">
    <property type="term" value="P:intermediate filament organization"/>
    <property type="evidence" value="ECO:0007669"/>
    <property type="project" value="TreeGrafter"/>
</dbReference>
<dbReference type="PANTHER" id="PTHR46134:SF6">
    <property type="entry name" value="ARF-GAP DOMAIN AND FG REPEAT-CONTAINING PROTEIN 1 ISOFORM X1"/>
    <property type="match status" value="1"/>
</dbReference>
<dbReference type="InterPro" id="IPR038508">
    <property type="entry name" value="ArfGAP_dom_sf"/>
</dbReference>
<reference evidence="8" key="2">
    <citation type="submission" date="2025-09" db="UniProtKB">
        <authorList>
            <consortium name="Ensembl"/>
        </authorList>
    </citation>
    <scope>IDENTIFICATION</scope>
</reference>
<dbReference type="SUPFAM" id="SSF57863">
    <property type="entry name" value="ArfGap/RecO-like zinc finger"/>
    <property type="match status" value="1"/>
</dbReference>
<dbReference type="InterPro" id="IPR037278">
    <property type="entry name" value="ARFGAP/RecO"/>
</dbReference>
<keyword evidence="3 5" id="KW-0863">Zinc-finger</keyword>
<dbReference type="PANTHER" id="PTHR46134">
    <property type="entry name" value="DRONGO, ISOFORM F"/>
    <property type="match status" value="1"/>
</dbReference>
<keyword evidence="2" id="KW-0677">Repeat</keyword>
<protein>
    <submittedName>
        <fullName evidence="8">Arf-GAP domain and FG repeat-containing protein 2-like</fullName>
    </submittedName>
</protein>
<proteinExistence type="predicted"/>
<dbReference type="GO" id="GO:0007289">
    <property type="term" value="P:spermatid nucleus differentiation"/>
    <property type="evidence" value="ECO:0007669"/>
    <property type="project" value="TreeGrafter"/>
</dbReference>
<dbReference type="GO" id="GO:0005096">
    <property type="term" value="F:GTPase activator activity"/>
    <property type="evidence" value="ECO:0007669"/>
    <property type="project" value="InterPro"/>
</dbReference>
<dbReference type="GO" id="GO:0008270">
    <property type="term" value="F:zinc ion binding"/>
    <property type="evidence" value="ECO:0007669"/>
    <property type="project" value="UniProtKB-KW"/>
</dbReference>